<dbReference type="InterPro" id="IPR004147">
    <property type="entry name" value="ABC1_dom"/>
</dbReference>
<feature type="compositionally biased region" description="Low complexity" evidence="2">
    <location>
        <begin position="638"/>
        <end position="648"/>
    </location>
</feature>
<evidence type="ECO:0000313" key="6">
    <source>
        <dbReference type="Proteomes" id="UP000695562"/>
    </source>
</evidence>
<dbReference type="EMBL" id="AJWJ01000217">
    <property type="protein sequence ID" value="KAF2073242.1"/>
    <property type="molecule type" value="Genomic_DNA"/>
</dbReference>
<dbReference type="Pfam" id="PF03109">
    <property type="entry name" value="ABC1"/>
    <property type="match status" value="1"/>
</dbReference>
<dbReference type="PANTHER" id="PTHR45890">
    <property type="entry name" value="AARF DOMAIN CONTAINING KINASE 2 (PREDICTED)"/>
    <property type="match status" value="1"/>
</dbReference>
<dbReference type="InterPro" id="IPR052402">
    <property type="entry name" value="ADCK_kinase"/>
</dbReference>
<dbReference type="PANTHER" id="PTHR45890:SF1">
    <property type="entry name" value="AARF DOMAIN CONTAINING KINASE 2"/>
    <property type="match status" value="1"/>
</dbReference>
<protein>
    <recommendedName>
        <fullName evidence="4">ABC1 atypical kinase-like domain-containing protein</fullName>
    </recommendedName>
</protein>
<dbReference type="SUPFAM" id="SSF56112">
    <property type="entry name" value="Protein kinase-like (PK-like)"/>
    <property type="match status" value="1"/>
</dbReference>
<evidence type="ECO:0000259" key="4">
    <source>
        <dbReference type="Pfam" id="PF03109"/>
    </source>
</evidence>
<feature type="compositionally biased region" description="Low complexity" evidence="2">
    <location>
        <begin position="48"/>
        <end position="60"/>
    </location>
</feature>
<proteinExistence type="inferred from homology"/>
<feature type="region of interest" description="Disordered" evidence="2">
    <location>
        <begin position="46"/>
        <end position="67"/>
    </location>
</feature>
<sequence>MFSTQRFTKCLLYMKNSLRYKPPNINTLKNNCINSSFGNIGYKEYSDSRNSGNSSKNKNNNNRDENQYKYKYKYSYETNSNNHNKIMMFSASSIYLYEQSKYISSNDNDNDNKKSSIIGQEQEQEQQDYTIKLLYPLDAIREITGNPEEELNFYTITARLIRLGILFIPLMATTPLLLLPGFDEQWWKLLLETIQASGTCWIKFGQWISTRPDLFPEMLCEKFSQLHSQCPSHSYEFTRDTIEKNFNAPIQDLFLYFEQNPMASGSVAQVHKAVTRDGQVVVVKVLHPHVFEYIKNDFAIIYSVVWAFSMIPDMKWLSLPESVLEFGKSMMNQVHLDKEAKHLSKFIDNFAANKEVVFPCPIYPLVSKEVIVETFEPGQPIMEYIKSNNAYNPVLARIGLDAYMQMMLVDNFIHADLHPGNVLVRSKQNVVDFSNISKSILNEIDRRDRLQEKESRLIPFYTRNFKQSKKELPKLIFLDVGLVTQLGPQDKSHFIELFTEVVKGDGKAGAELIIRYAREAQCTEEQIYEFKERLGKVFGEIQGKKISDIHVGHLMSEVLGLVREYHVKIESNFATLVMGTIVLEGLGKQLDPNLSLLKAAIPFLFHRQTSYILPEFFRYLVRPRKPLDEDSDTDTDTSDNNTPTVKDK</sequence>
<comment type="caution">
    <text evidence="5">The sequence shown here is derived from an EMBL/GenBank/DDBJ whole genome shotgun (WGS) entry which is preliminary data.</text>
</comment>
<comment type="similarity">
    <text evidence="1">Belongs to the protein kinase superfamily. ADCK protein kinase family.</text>
</comment>
<feature type="region of interest" description="Disordered" evidence="2">
    <location>
        <begin position="627"/>
        <end position="648"/>
    </location>
</feature>
<gene>
    <name evidence="5" type="ORF">CYY_005439</name>
</gene>
<keyword evidence="3" id="KW-0812">Transmembrane</keyword>
<dbReference type="Proteomes" id="UP000695562">
    <property type="component" value="Unassembled WGS sequence"/>
</dbReference>
<dbReference type="InterPro" id="IPR044095">
    <property type="entry name" value="ADCK2_dom"/>
</dbReference>
<dbReference type="OrthoDB" id="1290869at2759"/>
<keyword evidence="3" id="KW-1133">Transmembrane helix</keyword>
<dbReference type="GO" id="GO:0005739">
    <property type="term" value="C:mitochondrion"/>
    <property type="evidence" value="ECO:0007669"/>
    <property type="project" value="TreeGrafter"/>
</dbReference>
<dbReference type="AlphaFoldDB" id="A0A8J4PTR7"/>
<keyword evidence="3" id="KW-0472">Membrane</keyword>
<accession>A0A8J4PTR7</accession>
<keyword evidence="6" id="KW-1185">Reference proteome</keyword>
<evidence type="ECO:0000313" key="5">
    <source>
        <dbReference type="EMBL" id="KAF2073242.1"/>
    </source>
</evidence>
<feature type="transmembrane region" description="Helical" evidence="3">
    <location>
        <begin position="160"/>
        <end position="182"/>
    </location>
</feature>
<dbReference type="CDD" id="cd13971">
    <property type="entry name" value="ADCK2-like"/>
    <property type="match status" value="1"/>
</dbReference>
<evidence type="ECO:0000256" key="2">
    <source>
        <dbReference type="SAM" id="MobiDB-lite"/>
    </source>
</evidence>
<name>A0A8J4PTR7_9MYCE</name>
<evidence type="ECO:0000256" key="1">
    <source>
        <dbReference type="ARBA" id="ARBA00009670"/>
    </source>
</evidence>
<evidence type="ECO:0000256" key="3">
    <source>
        <dbReference type="SAM" id="Phobius"/>
    </source>
</evidence>
<feature type="domain" description="ABC1 atypical kinase-like" evidence="4">
    <location>
        <begin position="225"/>
        <end position="431"/>
    </location>
</feature>
<dbReference type="InterPro" id="IPR011009">
    <property type="entry name" value="Kinase-like_dom_sf"/>
</dbReference>
<reference evidence="5" key="1">
    <citation type="submission" date="2020-01" db="EMBL/GenBank/DDBJ databases">
        <title>Development of genomics and gene disruption for Polysphondylium violaceum indicates a role for the polyketide synthase stlB in stalk morphogenesis.</title>
        <authorList>
            <person name="Narita B."/>
            <person name="Kawabe Y."/>
            <person name="Kin K."/>
            <person name="Saito T."/>
            <person name="Gibbs R."/>
            <person name="Kuspa A."/>
            <person name="Muzny D."/>
            <person name="Queller D."/>
            <person name="Richards S."/>
            <person name="Strassman J."/>
            <person name="Sucgang R."/>
            <person name="Worley K."/>
            <person name="Schaap P."/>
        </authorList>
    </citation>
    <scope>NUCLEOTIDE SEQUENCE</scope>
    <source>
        <strain evidence="5">QSvi11</strain>
    </source>
</reference>
<organism evidence="5 6">
    <name type="scientific">Polysphondylium violaceum</name>
    <dbReference type="NCBI Taxonomy" id="133409"/>
    <lineage>
        <taxon>Eukaryota</taxon>
        <taxon>Amoebozoa</taxon>
        <taxon>Evosea</taxon>
        <taxon>Eumycetozoa</taxon>
        <taxon>Dictyostelia</taxon>
        <taxon>Dictyosteliales</taxon>
        <taxon>Dictyosteliaceae</taxon>
        <taxon>Polysphondylium</taxon>
    </lineage>
</organism>